<feature type="region of interest" description="Disordered" evidence="1">
    <location>
        <begin position="143"/>
        <end position="178"/>
    </location>
</feature>
<reference evidence="3 4" key="1">
    <citation type="journal article" date="2018" name="Nat. Biotechnol.">
        <title>A standardized bacterial taxonomy based on genome phylogeny substantially revises the tree of life.</title>
        <authorList>
            <person name="Parks D.H."/>
            <person name="Chuvochina M."/>
            <person name="Waite D.W."/>
            <person name="Rinke C."/>
            <person name="Skarshewski A."/>
            <person name="Chaumeil P.A."/>
            <person name="Hugenholtz P."/>
        </authorList>
    </citation>
    <scope>NUCLEOTIDE SEQUENCE [LARGE SCALE GENOMIC DNA]</scope>
    <source>
        <strain evidence="3">UBA8844</strain>
    </source>
</reference>
<organism evidence="3 4">
    <name type="scientific">Gemmatimonas aurantiaca</name>
    <dbReference type="NCBI Taxonomy" id="173480"/>
    <lineage>
        <taxon>Bacteria</taxon>
        <taxon>Pseudomonadati</taxon>
        <taxon>Gemmatimonadota</taxon>
        <taxon>Gemmatimonadia</taxon>
        <taxon>Gemmatimonadales</taxon>
        <taxon>Gemmatimonadaceae</taxon>
        <taxon>Gemmatimonas</taxon>
    </lineage>
</organism>
<proteinExistence type="predicted"/>
<evidence type="ECO:0000256" key="1">
    <source>
        <dbReference type="SAM" id="MobiDB-lite"/>
    </source>
</evidence>
<feature type="signal peptide" evidence="2">
    <location>
        <begin position="1"/>
        <end position="17"/>
    </location>
</feature>
<gene>
    <name evidence="3" type="ORF">DGD08_09020</name>
</gene>
<dbReference type="EMBL" id="DPIY01000009">
    <property type="protein sequence ID" value="HCT57336.1"/>
    <property type="molecule type" value="Genomic_DNA"/>
</dbReference>
<evidence type="ECO:0000313" key="4">
    <source>
        <dbReference type="Proteomes" id="UP000264071"/>
    </source>
</evidence>
<keyword evidence="2" id="KW-0732">Signal</keyword>
<dbReference type="PROSITE" id="PS51257">
    <property type="entry name" value="PROKAR_LIPOPROTEIN"/>
    <property type="match status" value="1"/>
</dbReference>
<name>A0A3D4V877_9BACT</name>
<protein>
    <recommendedName>
        <fullName evidence="5">YtkA-like domain-containing protein</fullName>
    </recommendedName>
</protein>
<comment type="caution">
    <text evidence="3">The sequence shown here is derived from an EMBL/GenBank/DDBJ whole genome shotgun (WGS) entry which is preliminary data.</text>
</comment>
<dbReference type="Proteomes" id="UP000264071">
    <property type="component" value="Unassembled WGS sequence"/>
</dbReference>
<feature type="chain" id="PRO_5017544195" description="YtkA-like domain-containing protein" evidence="2">
    <location>
        <begin position="18"/>
        <end position="178"/>
    </location>
</feature>
<evidence type="ECO:0008006" key="5">
    <source>
        <dbReference type="Google" id="ProtNLM"/>
    </source>
</evidence>
<accession>A0A3D4V877</accession>
<sequence>MISLRARRLRRAAFATAAGLLLAGCGPAEPRRNELRLVTEDFVLRVSPESRPTRALEPIYWRVVVHDVKTGLPIQGGQGRIFATNQDRKTVSNGLEETEELGTYRSHLMYVTAGLWAMAVQFRRDSTQVLQKTVDWTQDILTADEPGDFTTPTSVRVPTPSPAAPVDSATGTAKRPQP</sequence>
<evidence type="ECO:0000313" key="3">
    <source>
        <dbReference type="EMBL" id="HCT57336.1"/>
    </source>
</evidence>
<dbReference type="AlphaFoldDB" id="A0A3D4V877"/>
<evidence type="ECO:0000256" key="2">
    <source>
        <dbReference type="SAM" id="SignalP"/>
    </source>
</evidence>